<sequence>MSDAPSLPDLSFERDAIALGARLVAGVDEVGRGPLAGPVTAAAVVLDPDRLPEGLNDSKKLTAARREALAGAIHDCASVAIVHVEVDEIDRINILRAAQLAMRLALCQLAPAPCHALIDGNLLPADLPCPARAVVKGDALSASIAAASIVAKVARDRLMVDLAQQHPGYGWETNAGYGTKCHLDALRNLGPTPFHRRSFRPVRDILCQAESLRV</sequence>
<dbReference type="NCBIfam" id="NF000594">
    <property type="entry name" value="PRK00015.1-1"/>
    <property type="match status" value="1"/>
</dbReference>
<evidence type="ECO:0000256" key="7">
    <source>
        <dbReference type="ARBA" id="ARBA00019179"/>
    </source>
</evidence>
<dbReference type="InterPro" id="IPR001352">
    <property type="entry name" value="RNase_HII/HIII"/>
</dbReference>
<reference evidence="18 19" key="1">
    <citation type="submission" date="2023-09" db="EMBL/GenBank/DDBJ databases">
        <authorList>
            <person name="Rey-Velasco X."/>
        </authorList>
    </citation>
    <scope>NUCLEOTIDE SEQUENCE [LARGE SCALE GENOMIC DNA]</scope>
    <source>
        <strain evidence="18 19">F158</strain>
    </source>
</reference>
<feature type="binding site" evidence="14 15">
    <location>
        <position position="29"/>
    </location>
    <ligand>
        <name>a divalent metal cation</name>
        <dbReference type="ChEBI" id="CHEBI:60240"/>
    </ligand>
</feature>
<comment type="similarity">
    <text evidence="5 14 16">Belongs to the RNase HII family.</text>
</comment>
<dbReference type="Proteomes" id="UP001265259">
    <property type="component" value="Unassembled WGS sequence"/>
</dbReference>
<evidence type="ECO:0000256" key="15">
    <source>
        <dbReference type="PROSITE-ProRule" id="PRU01319"/>
    </source>
</evidence>
<dbReference type="Pfam" id="PF01351">
    <property type="entry name" value="RNase_HII"/>
    <property type="match status" value="1"/>
</dbReference>
<dbReference type="PANTHER" id="PTHR10954">
    <property type="entry name" value="RIBONUCLEASE H2 SUBUNIT A"/>
    <property type="match status" value="1"/>
</dbReference>
<evidence type="ECO:0000259" key="17">
    <source>
        <dbReference type="PROSITE" id="PS51975"/>
    </source>
</evidence>
<keyword evidence="13 14" id="KW-0464">Manganese</keyword>
<evidence type="ECO:0000313" key="18">
    <source>
        <dbReference type="EMBL" id="MDT0681242.1"/>
    </source>
</evidence>
<dbReference type="SUPFAM" id="SSF53098">
    <property type="entry name" value="Ribonuclease H-like"/>
    <property type="match status" value="1"/>
</dbReference>
<keyword evidence="11 14" id="KW-0255">Endonuclease</keyword>
<evidence type="ECO:0000256" key="12">
    <source>
        <dbReference type="ARBA" id="ARBA00022801"/>
    </source>
</evidence>
<name>A0ABU3DC01_9RHOB</name>
<evidence type="ECO:0000256" key="16">
    <source>
        <dbReference type="RuleBase" id="RU003515"/>
    </source>
</evidence>
<keyword evidence="12 14" id="KW-0378">Hydrolase</keyword>
<dbReference type="PANTHER" id="PTHR10954:SF18">
    <property type="entry name" value="RIBONUCLEASE HII"/>
    <property type="match status" value="1"/>
</dbReference>
<comment type="caution">
    <text evidence="18">The sequence shown here is derived from an EMBL/GenBank/DDBJ whole genome shotgun (WGS) entry which is preliminary data.</text>
</comment>
<keyword evidence="19" id="KW-1185">Reference proteome</keyword>
<keyword evidence="8 14" id="KW-0963">Cytoplasm</keyword>
<dbReference type="Gene3D" id="3.30.420.10">
    <property type="entry name" value="Ribonuclease H-like superfamily/Ribonuclease H"/>
    <property type="match status" value="1"/>
</dbReference>
<dbReference type="InterPro" id="IPR012337">
    <property type="entry name" value="RNaseH-like_sf"/>
</dbReference>
<feature type="binding site" evidence="14 15">
    <location>
        <position position="28"/>
    </location>
    <ligand>
        <name>a divalent metal cation</name>
        <dbReference type="ChEBI" id="CHEBI:60240"/>
    </ligand>
</feature>
<keyword evidence="9 14" id="KW-0540">Nuclease</keyword>
<dbReference type="PROSITE" id="PS51975">
    <property type="entry name" value="RNASE_H_2"/>
    <property type="match status" value="1"/>
</dbReference>
<comment type="subcellular location">
    <subcellularLocation>
        <location evidence="4 14">Cytoplasm</location>
    </subcellularLocation>
</comment>
<comment type="function">
    <text evidence="3 14 16">Endonuclease that specifically degrades the RNA of RNA-DNA hybrids.</text>
</comment>
<comment type="catalytic activity">
    <reaction evidence="1 14 15 16">
        <text>Endonucleolytic cleavage to 5'-phosphomonoester.</text>
        <dbReference type="EC" id="3.1.26.4"/>
    </reaction>
</comment>
<dbReference type="CDD" id="cd07182">
    <property type="entry name" value="RNase_HII_bacteria_HII_like"/>
    <property type="match status" value="1"/>
</dbReference>
<dbReference type="InterPro" id="IPR036397">
    <property type="entry name" value="RNaseH_sf"/>
</dbReference>
<feature type="domain" description="RNase H type-2" evidence="17">
    <location>
        <begin position="22"/>
        <end position="211"/>
    </location>
</feature>
<organism evidence="18 19">
    <name type="scientific">Tropicimonas omnivorans</name>
    <dbReference type="NCBI Taxonomy" id="3075590"/>
    <lineage>
        <taxon>Bacteria</taxon>
        <taxon>Pseudomonadati</taxon>
        <taxon>Pseudomonadota</taxon>
        <taxon>Alphaproteobacteria</taxon>
        <taxon>Rhodobacterales</taxon>
        <taxon>Roseobacteraceae</taxon>
        <taxon>Tropicimonas</taxon>
    </lineage>
</organism>
<dbReference type="InterPro" id="IPR024567">
    <property type="entry name" value="RNase_HII/HIII_dom"/>
</dbReference>
<evidence type="ECO:0000313" key="19">
    <source>
        <dbReference type="Proteomes" id="UP001265259"/>
    </source>
</evidence>
<evidence type="ECO:0000256" key="10">
    <source>
        <dbReference type="ARBA" id="ARBA00022723"/>
    </source>
</evidence>
<evidence type="ECO:0000256" key="11">
    <source>
        <dbReference type="ARBA" id="ARBA00022759"/>
    </source>
</evidence>
<dbReference type="RefSeq" id="WP_311688772.1">
    <property type="nucleotide sequence ID" value="NZ_JAVRHL010000001.1"/>
</dbReference>
<dbReference type="EC" id="3.1.26.4" evidence="6 14"/>
<evidence type="ECO:0000256" key="4">
    <source>
        <dbReference type="ARBA" id="ARBA00004496"/>
    </source>
</evidence>
<evidence type="ECO:0000256" key="14">
    <source>
        <dbReference type="HAMAP-Rule" id="MF_00052"/>
    </source>
</evidence>
<proteinExistence type="inferred from homology"/>
<evidence type="ECO:0000256" key="6">
    <source>
        <dbReference type="ARBA" id="ARBA00012180"/>
    </source>
</evidence>
<evidence type="ECO:0000256" key="2">
    <source>
        <dbReference type="ARBA" id="ARBA00001946"/>
    </source>
</evidence>
<accession>A0ABU3DC01</accession>
<protein>
    <recommendedName>
        <fullName evidence="7 14">Ribonuclease HII</fullName>
        <shortName evidence="14">RNase HII</shortName>
        <ecNumber evidence="6 14">3.1.26.4</ecNumber>
    </recommendedName>
</protein>
<evidence type="ECO:0000256" key="13">
    <source>
        <dbReference type="ARBA" id="ARBA00023211"/>
    </source>
</evidence>
<evidence type="ECO:0000256" key="1">
    <source>
        <dbReference type="ARBA" id="ARBA00000077"/>
    </source>
</evidence>
<evidence type="ECO:0000256" key="8">
    <source>
        <dbReference type="ARBA" id="ARBA00022490"/>
    </source>
</evidence>
<evidence type="ECO:0000256" key="5">
    <source>
        <dbReference type="ARBA" id="ARBA00007383"/>
    </source>
</evidence>
<gene>
    <name evidence="14" type="primary">rnhB</name>
    <name evidence="18" type="ORF">RM543_00990</name>
</gene>
<dbReference type="NCBIfam" id="NF000595">
    <property type="entry name" value="PRK00015.1-3"/>
    <property type="match status" value="1"/>
</dbReference>
<dbReference type="GO" id="GO:0004523">
    <property type="term" value="F:RNA-DNA hybrid ribonuclease activity"/>
    <property type="evidence" value="ECO:0007669"/>
    <property type="project" value="UniProtKB-EC"/>
</dbReference>
<dbReference type="EMBL" id="JAVRHL010000001">
    <property type="protein sequence ID" value="MDT0681242.1"/>
    <property type="molecule type" value="Genomic_DNA"/>
</dbReference>
<comment type="cofactor">
    <cofactor evidence="14 15">
        <name>Mn(2+)</name>
        <dbReference type="ChEBI" id="CHEBI:29035"/>
    </cofactor>
    <cofactor evidence="14 15">
        <name>Mg(2+)</name>
        <dbReference type="ChEBI" id="CHEBI:18420"/>
    </cofactor>
    <text evidence="14 15">Manganese or magnesium. Binds 1 divalent metal ion per monomer in the absence of substrate. May bind a second metal ion after substrate binding.</text>
</comment>
<dbReference type="InterPro" id="IPR022898">
    <property type="entry name" value="RNase_HII"/>
</dbReference>
<keyword evidence="10 14" id="KW-0479">Metal-binding</keyword>
<feature type="binding site" evidence="14 15">
    <location>
        <position position="119"/>
    </location>
    <ligand>
        <name>a divalent metal cation</name>
        <dbReference type="ChEBI" id="CHEBI:60240"/>
    </ligand>
</feature>
<evidence type="ECO:0000256" key="3">
    <source>
        <dbReference type="ARBA" id="ARBA00004065"/>
    </source>
</evidence>
<evidence type="ECO:0000256" key="9">
    <source>
        <dbReference type="ARBA" id="ARBA00022722"/>
    </source>
</evidence>
<comment type="cofactor">
    <cofactor evidence="2">
        <name>Mg(2+)</name>
        <dbReference type="ChEBI" id="CHEBI:18420"/>
    </cofactor>
</comment>
<dbReference type="HAMAP" id="MF_00052_B">
    <property type="entry name" value="RNase_HII_B"/>
    <property type="match status" value="1"/>
</dbReference>